<evidence type="ECO:0000313" key="2">
    <source>
        <dbReference type="Proteomes" id="UP000034228"/>
    </source>
</evidence>
<organism evidence="1 2">
    <name type="scientific">Arsukibacterium ikkense</name>
    <dbReference type="NCBI Taxonomy" id="336831"/>
    <lineage>
        <taxon>Bacteria</taxon>
        <taxon>Pseudomonadati</taxon>
        <taxon>Pseudomonadota</taxon>
        <taxon>Gammaproteobacteria</taxon>
        <taxon>Chromatiales</taxon>
        <taxon>Chromatiaceae</taxon>
        <taxon>Arsukibacterium</taxon>
    </lineage>
</organism>
<accession>A0A0M2V663</accession>
<proteinExistence type="predicted"/>
<name>A0A0M2V663_9GAMM</name>
<dbReference type="RefSeq" id="WP_046558325.1">
    <property type="nucleotide sequence ID" value="NZ_LAHO01000014.1"/>
</dbReference>
<dbReference type="AlphaFoldDB" id="A0A0M2V663"/>
<evidence type="ECO:0000313" key="1">
    <source>
        <dbReference type="EMBL" id="KKO44653.1"/>
    </source>
</evidence>
<sequence>MTDRNQAEWLLVQQSYDKQEQQALWLKVVTILVWLWLLKNAAGIELQVGVIGLFWLHEALLKTWQQRAANRLLQLEQAILQAQDIGCQWHSQWRYQRQNPLQLILSYAKQALKPTVAITYLALIAASLLRLWW</sequence>
<comment type="caution">
    <text evidence="1">The sequence shown here is derived from an EMBL/GenBank/DDBJ whole genome shotgun (WGS) entry which is preliminary data.</text>
</comment>
<dbReference type="STRING" id="336831.WG68_13920"/>
<dbReference type="OrthoDB" id="8563935at2"/>
<dbReference type="Proteomes" id="UP000034228">
    <property type="component" value="Unassembled WGS sequence"/>
</dbReference>
<keyword evidence="2" id="KW-1185">Reference proteome</keyword>
<dbReference type="EMBL" id="LAHO01000014">
    <property type="protein sequence ID" value="KKO44653.1"/>
    <property type="molecule type" value="Genomic_DNA"/>
</dbReference>
<protein>
    <submittedName>
        <fullName evidence="1">Uncharacterized protein</fullName>
    </submittedName>
</protein>
<reference evidence="1 2" key="1">
    <citation type="submission" date="2015-03" db="EMBL/GenBank/DDBJ databases">
        <title>Draft genome sequences of two protease-producing strains of Arsukibacterium isolated from two cold and alkaline environments.</title>
        <authorList>
            <person name="Lylloff J.E."/>
            <person name="Skov L.B."/>
            <person name="Jepsen M."/>
            <person name="Hallin P.F."/>
            <person name="Sorensen S.J."/>
            <person name="Stougaard P."/>
            <person name="Glaring M.A."/>
        </authorList>
    </citation>
    <scope>NUCLEOTIDE SEQUENCE [LARGE SCALE GENOMIC DNA]</scope>
    <source>
        <strain evidence="1 2">GCM72</strain>
    </source>
</reference>
<dbReference type="PATRIC" id="fig|336831.14.peg.1408"/>
<gene>
    <name evidence="1" type="ORF">WG68_13920</name>
</gene>